<evidence type="ECO:0000256" key="5">
    <source>
        <dbReference type="ARBA" id="ARBA00022970"/>
    </source>
</evidence>
<name>A0AAW9RQW9_9HYPH</name>
<dbReference type="InterPro" id="IPR001851">
    <property type="entry name" value="ABC_transp_permease"/>
</dbReference>
<gene>
    <name evidence="10" type="ORF">V3328_03385</name>
</gene>
<dbReference type="PANTHER" id="PTHR11795:SF445">
    <property type="entry name" value="AMINO ACID ABC TRANSPORTER PERMEASE PROTEIN"/>
    <property type="match status" value="1"/>
</dbReference>
<dbReference type="RefSeq" id="WP_340328226.1">
    <property type="nucleotide sequence ID" value="NZ_JAZHOF010000001.1"/>
</dbReference>
<keyword evidence="4 9" id="KW-0812">Transmembrane</keyword>
<dbReference type="PANTHER" id="PTHR11795">
    <property type="entry name" value="BRANCHED-CHAIN AMINO ACID TRANSPORT SYSTEM PERMEASE PROTEIN LIVH"/>
    <property type="match status" value="1"/>
</dbReference>
<organism evidence="10 11">
    <name type="scientific">Microbaculum marinum</name>
    <dbReference type="NCBI Taxonomy" id="1764581"/>
    <lineage>
        <taxon>Bacteria</taxon>
        <taxon>Pseudomonadati</taxon>
        <taxon>Pseudomonadota</taxon>
        <taxon>Alphaproteobacteria</taxon>
        <taxon>Hyphomicrobiales</taxon>
        <taxon>Tepidamorphaceae</taxon>
        <taxon>Microbaculum</taxon>
    </lineage>
</organism>
<keyword evidence="6 9" id="KW-1133">Transmembrane helix</keyword>
<feature type="transmembrane region" description="Helical" evidence="9">
    <location>
        <begin position="6"/>
        <end position="31"/>
    </location>
</feature>
<comment type="subcellular location">
    <subcellularLocation>
        <location evidence="1">Cell membrane</location>
        <topology evidence="1">Multi-pass membrane protein</topology>
    </subcellularLocation>
</comment>
<dbReference type="CDD" id="cd06582">
    <property type="entry name" value="TM_PBP1_LivH_like"/>
    <property type="match status" value="1"/>
</dbReference>
<keyword evidence="11" id="KW-1185">Reference proteome</keyword>
<dbReference type="GO" id="GO:0005886">
    <property type="term" value="C:plasma membrane"/>
    <property type="evidence" value="ECO:0007669"/>
    <property type="project" value="UniProtKB-SubCell"/>
</dbReference>
<evidence type="ECO:0000256" key="3">
    <source>
        <dbReference type="ARBA" id="ARBA00022475"/>
    </source>
</evidence>
<evidence type="ECO:0000313" key="11">
    <source>
        <dbReference type="Proteomes" id="UP001378188"/>
    </source>
</evidence>
<dbReference type="Pfam" id="PF02653">
    <property type="entry name" value="BPD_transp_2"/>
    <property type="match status" value="1"/>
</dbReference>
<evidence type="ECO:0000256" key="8">
    <source>
        <dbReference type="ARBA" id="ARBA00037998"/>
    </source>
</evidence>
<evidence type="ECO:0000256" key="6">
    <source>
        <dbReference type="ARBA" id="ARBA00022989"/>
    </source>
</evidence>
<dbReference type="GO" id="GO:0022857">
    <property type="term" value="F:transmembrane transporter activity"/>
    <property type="evidence" value="ECO:0007669"/>
    <property type="project" value="InterPro"/>
</dbReference>
<dbReference type="InterPro" id="IPR052157">
    <property type="entry name" value="BCAA_transport_permease"/>
</dbReference>
<sequence length="302" mass="31598">MIDHFILGQLAIGVSVGMTYAVIAIGLTLIFRVLSAVNFAHGDVYTIGAFATLIGATTLALPLWAIVPLVLAVGGLSGWTVERLAFRPVRRFTDEASLRSRAVREATLLSSLALGIVVREALDQVYKGEWLVIPASHQLTQPVNLGGVIVSTGEIAIAGSSILLLIGLQYLLHRTRIGIAIRAVSSNLLGAQFSGIDINRVIVAVFIVASILGAAAGMVVSLTYGSVQSFMGLTMIVKGFVVMVVGGLTSIPGAVVAGLLVGVAEAAAGIFVPSAWTEMVGYGLLLMTLLFMPRGLFGRRQA</sequence>
<dbReference type="Proteomes" id="UP001378188">
    <property type="component" value="Unassembled WGS sequence"/>
</dbReference>
<dbReference type="EMBL" id="JAZHOF010000001">
    <property type="protein sequence ID" value="MEJ8570498.1"/>
    <property type="molecule type" value="Genomic_DNA"/>
</dbReference>
<dbReference type="GO" id="GO:0006865">
    <property type="term" value="P:amino acid transport"/>
    <property type="evidence" value="ECO:0007669"/>
    <property type="project" value="UniProtKB-KW"/>
</dbReference>
<keyword evidence="5" id="KW-0029">Amino-acid transport</keyword>
<evidence type="ECO:0000256" key="2">
    <source>
        <dbReference type="ARBA" id="ARBA00022448"/>
    </source>
</evidence>
<reference evidence="10 11" key="1">
    <citation type="submission" date="2024-02" db="EMBL/GenBank/DDBJ databases">
        <title>Genome analysis and characterization of Microbaculum marinisediminis sp. nov., isolated from marine sediment.</title>
        <authorList>
            <person name="Du Z.-J."/>
            <person name="Ye Y.-Q."/>
            <person name="Zhang Z.-R."/>
            <person name="Yuan S.-M."/>
            <person name="Zhang X.-Y."/>
        </authorList>
    </citation>
    <scope>NUCLEOTIDE SEQUENCE [LARGE SCALE GENOMIC DNA]</scope>
    <source>
        <strain evidence="10 11">SDUM1044001</strain>
    </source>
</reference>
<evidence type="ECO:0000256" key="4">
    <source>
        <dbReference type="ARBA" id="ARBA00022692"/>
    </source>
</evidence>
<comment type="caution">
    <text evidence="10">The sequence shown here is derived from an EMBL/GenBank/DDBJ whole genome shotgun (WGS) entry which is preliminary data.</text>
</comment>
<keyword evidence="3" id="KW-1003">Cell membrane</keyword>
<feature type="transmembrane region" description="Helical" evidence="9">
    <location>
        <begin position="38"/>
        <end position="57"/>
    </location>
</feature>
<evidence type="ECO:0000256" key="7">
    <source>
        <dbReference type="ARBA" id="ARBA00023136"/>
    </source>
</evidence>
<evidence type="ECO:0000256" key="9">
    <source>
        <dbReference type="SAM" id="Phobius"/>
    </source>
</evidence>
<protein>
    <submittedName>
        <fullName evidence="10">Branched-chain amino acid ABC transporter permease</fullName>
    </submittedName>
</protein>
<evidence type="ECO:0000256" key="1">
    <source>
        <dbReference type="ARBA" id="ARBA00004651"/>
    </source>
</evidence>
<feature type="transmembrane region" description="Helical" evidence="9">
    <location>
        <begin position="279"/>
        <end position="297"/>
    </location>
</feature>
<keyword evidence="2" id="KW-0813">Transport</keyword>
<feature type="transmembrane region" description="Helical" evidence="9">
    <location>
        <begin position="148"/>
        <end position="172"/>
    </location>
</feature>
<proteinExistence type="inferred from homology"/>
<evidence type="ECO:0000313" key="10">
    <source>
        <dbReference type="EMBL" id="MEJ8570498.1"/>
    </source>
</evidence>
<feature type="transmembrane region" description="Helical" evidence="9">
    <location>
        <begin position="201"/>
        <end position="224"/>
    </location>
</feature>
<comment type="similarity">
    <text evidence="8">Belongs to the binding-protein-dependent transport system permease family. LivHM subfamily.</text>
</comment>
<accession>A0AAW9RQW9</accession>
<keyword evidence="7 9" id="KW-0472">Membrane</keyword>
<dbReference type="AlphaFoldDB" id="A0AAW9RQW9"/>